<dbReference type="AlphaFoldDB" id="A0A222VY62"/>
<gene>
    <name evidence="1" type="ORF">SAMN05421630_106341</name>
</gene>
<keyword evidence="2" id="KW-1185">Reference proteome</keyword>
<reference evidence="1 2" key="1">
    <citation type="submission" date="2016-10" db="EMBL/GenBank/DDBJ databases">
        <authorList>
            <person name="de Groot N.N."/>
        </authorList>
    </citation>
    <scope>NUCLEOTIDE SEQUENCE [LARGE SCALE GENOMIC DNA]</scope>
    <source>
        <strain evidence="1 2">CGMCC 4.5506</strain>
    </source>
</reference>
<name>A0A222VY62_9PSEU</name>
<organism evidence="1 2">
    <name type="scientific">Prauserella marina</name>
    <dbReference type="NCBI Taxonomy" id="530584"/>
    <lineage>
        <taxon>Bacteria</taxon>
        <taxon>Bacillati</taxon>
        <taxon>Actinomycetota</taxon>
        <taxon>Actinomycetes</taxon>
        <taxon>Pseudonocardiales</taxon>
        <taxon>Pseudonocardiaceae</taxon>
        <taxon>Prauserella</taxon>
    </lineage>
</organism>
<protein>
    <submittedName>
        <fullName evidence="1">ABC-2 type transport system permease protein</fullName>
    </submittedName>
</protein>
<dbReference type="STRING" id="530584.SAMN05421630_106341"/>
<dbReference type="KEGG" id="pmad:BAY61_31345"/>
<accession>A0A222VY62</accession>
<evidence type="ECO:0000313" key="2">
    <source>
        <dbReference type="Proteomes" id="UP000199494"/>
    </source>
</evidence>
<proteinExistence type="predicted"/>
<dbReference type="EMBL" id="FMZE01000006">
    <property type="protein sequence ID" value="SDD19478.1"/>
    <property type="molecule type" value="Genomic_DNA"/>
</dbReference>
<dbReference type="RefSeq" id="WP_091806189.1">
    <property type="nucleotide sequence ID" value="NZ_CP016353.1"/>
</dbReference>
<sequence length="255" mass="26600">MTLLAVERIKLLTTRSPWWCALITLVVTSGFTALVVGTANDQFPVTVATTQFSYSFGLAVIMVLAALAVTTEYRFGTIRTTFQAVPNRGSALLAKTGVIATLALVIGEITAFACWGLATLLQPTADLALNSGADWINVAGVGVIYALAAVIAVAVGVLVRHSAGAISLLLIYNLAIEQLVQLIPNAGPKIYEWLPFNVAHKFITGDGASNAGRSSEAGVPLSTSTLSAGWALAYFAAFAAVMLAIAITTAKKRDA</sequence>
<dbReference type="OrthoDB" id="4336046at2"/>
<dbReference type="Proteomes" id="UP000199494">
    <property type="component" value="Unassembled WGS sequence"/>
</dbReference>
<evidence type="ECO:0000313" key="1">
    <source>
        <dbReference type="EMBL" id="SDD19478.1"/>
    </source>
</evidence>